<keyword evidence="9" id="KW-1185">Reference proteome</keyword>
<dbReference type="eggNOG" id="COG0340">
    <property type="taxonomic scope" value="Bacteria"/>
</dbReference>
<accession>F4QQW3</accession>
<dbReference type="EC" id="6.3.4.15" evidence="5"/>
<name>F4QQW3_9CAUL</name>
<dbReference type="Pfam" id="PF03099">
    <property type="entry name" value="BPL_LplA_LipB"/>
    <property type="match status" value="1"/>
</dbReference>
<keyword evidence="2" id="KW-0547">Nucleotide-binding</keyword>
<evidence type="ECO:0000313" key="9">
    <source>
        <dbReference type="Proteomes" id="UP000006512"/>
    </source>
</evidence>
<dbReference type="SUPFAM" id="SSF55681">
    <property type="entry name" value="Class II aaRS and biotin synthetases"/>
    <property type="match status" value="1"/>
</dbReference>
<evidence type="ECO:0000259" key="7">
    <source>
        <dbReference type="PROSITE" id="PS51733"/>
    </source>
</evidence>
<dbReference type="GO" id="GO:0004077">
    <property type="term" value="F:biotin--[biotin carboxyl-carrier protein] ligase activity"/>
    <property type="evidence" value="ECO:0007669"/>
    <property type="project" value="UniProtKB-EC"/>
</dbReference>
<dbReference type="InterPro" id="IPR008988">
    <property type="entry name" value="Transcriptional_repressor_C"/>
</dbReference>
<dbReference type="PROSITE" id="PS51733">
    <property type="entry name" value="BPL_LPL_CATALYTIC"/>
    <property type="match status" value="1"/>
</dbReference>
<dbReference type="NCBIfam" id="TIGR00121">
    <property type="entry name" value="birA_ligase"/>
    <property type="match status" value="1"/>
</dbReference>
<dbReference type="GO" id="GO:0005737">
    <property type="term" value="C:cytoplasm"/>
    <property type="evidence" value="ECO:0007669"/>
    <property type="project" value="TreeGrafter"/>
</dbReference>
<dbReference type="InterPro" id="IPR045864">
    <property type="entry name" value="aa-tRNA-synth_II/BPL/LPL"/>
</dbReference>
<keyword evidence="1 8" id="KW-0436">Ligase</keyword>
<gene>
    <name evidence="8" type="ORF">ABI_36290</name>
</gene>
<keyword evidence="4" id="KW-0092">Biotin</keyword>
<evidence type="ECO:0000256" key="1">
    <source>
        <dbReference type="ARBA" id="ARBA00022598"/>
    </source>
</evidence>
<organism evidence="8 9">
    <name type="scientific">Asticcacaulis biprosthecium C19</name>
    <dbReference type="NCBI Taxonomy" id="715226"/>
    <lineage>
        <taxon>Bacteria</taxon>
        <taxon>Pseudomonadati</taxon>
        <taxon>Pseudomonadota</taxon>
        <taxon>Alphaproteobacteria</taxon>
        <taxon>Caulobacterales</taxon>
        <taxon>Caulobacteraceae</taxon>
        <taxon>Asticcacaulis</taxon>
    </lineage>
</organism>
<evidence type="ECO:0000256" key="4">
    <source>
        <dbReference type="ARBA" id="ARBA00023267"/>
    </source>
</evidence>
<evidence type="ECO:0000256" key="5">
    <source>
        <dbReference type="ARBA" id="ARBA00024227"/>
    </source>
</evidence>
<dbReference type="Gene3D" id="3.30.930.10">
    <property type="entry name" value="Bira Bifunctional Protein, Domain 2"/>
    <property type="match status" value="1"/>
</dbReference>
<dbReference type="Proteomes" id="UP000006512">
    <property type="component" value="Unassembled WGS sequence"/>
</dbReference>
<dbReference type="OrthoDB" id="9807064at2"/>
<dbReference type="STRING" id="715226.ABI_36290"/>
<dbReference type="GO" id="GO:0005524">
    <property type="term" value="F:ATP binding"/>
    <property type="evidence" value="ECO:0007669"/>
    <property type="project" value="UniProtKB-KW"/>
</dbReference>
<dbReference type="RefSeq" id="WP_006274408.1">
    <property type="nucleotide sequence ID" value="NZ_GL883079.1"/>
</dbReference>
<dbReference type="SUPFAM" id="SSF50037">
    <property type="entry name" value="C-terminal domain of transcriptional repressors"/>
    <property type="match status" value="1"/>
</dbReference>
<protein>
    <recommendedName>
        <fullName evidence="5">biotin--[biotin carboxyl-carrier protein] ligase</fullName>
        <ecNumber evidence="5">6.3.4.15</ecNumber>
    </recommendedName>
</protein>
<evidence type="ECO:0000256" key="2">
    <source>
        <dbReference type="ARBA" id="ARBA00022741"/>
    </source>
</evidence>
<evidence type="ECO:0000256" key="3">
    <source>
        <dbReference type="ARBA" id="ARBA00022840"/>
    </source>
</evidence>
<dbReference type="AlphaFoldDB" id="F4QQW3"/>
<dbReference type="HOGENOM" id="CLU_051096_3_0_5"/>
<dbReference type="EMBL" id="GL883079">
    <property type="protein sequence ID" value="EGF90600.1"/>
    <property type="molecule type" value="Genomic_DNA"/>
</dbReference>
<dbReference type="InterPro" id="IPR004408">
    <property type="entry name" value="Biotin_CoA_COase_ligase"/>
</dbReference>
<dbReference type="Pfam" id="PF02237">
    <property type="entry name" value="BPL_C"/>
    <property type="match status" value="1"/>
</dbReference>
<evidence type="ECO:0000256" key="6">
    <source>
        <dbReference type="ARBA" id="ARBA00047846"/>
    </source>
</evidence>
<dbReference type="InterPro" id="IPR004143">
    <property type="entry name" value="BPL_LPL_catalytic"/>
</dbReference>
<comment type="catalytic activity">
    <reaction evidence="6">
        <text>biotin + L-lysyl-[protein] + ATP = N(6)-biotinyl-L-lysyl-[protein] + AMP + diphosphate + H(+)</text>
        <dbReference type="Rhea" id="RHEA:11756"/>
        <dbReference type="Rhea" id="RHEA-COMP:9752"/>
        <dbReference type="Rhea" id="RHEA-COMP:10505"/>
        <dbReference type="ChEBI" id="CHEBI:15378"/>
        <dbReference type="ChEBI" id="CHEBI:29969"/>
        <dbReference type="ChEBI" id="CHEBI:30616"/>
        <dbReference type="ChEBI" id="CHEBI:33019"/>
        <dbReference type="ChEBI" id="CHEBI:57586"/>
        <dbReference type="ChEBI" id="CHEBI:83144"/>
        <dbReference type="ChEBI" id="CHEBI:456215"/>
        <dbReference type="EC" id="6.3.4.15"/>
    </reaction>
</comment>
<dbReference type="PANTHER" id="PTHR12835:SF5">
    <property type="entry name" value="BIOTIN--PROTEIN LIGASE"/>
    <property type="match status" value="1"/>
</dbReference>
<feature type="domain" description="BPL/LPL catalytic" evidence="7">
    <location>
        <begin position="1"/>
        <end position="182"/>
    </location>
</feature>
<dbReference type="InterPro" id="IPR003142">
    <property type="entry name" value="BPL_C"/>
</dbReference>
<evidence type="ECO:0000313" key="8">
    <source>
        <dbReference type="EMBL" id="EGF90600.1"/>
    </source>
</evidence>
<sequence>MADFEIFDTLPSTQDLALSRLRAGRKGPGWILAREQTKGIGRHGRGWIGQKGNFMASRWDAMPLDVRRAPQLSFVTALAVYEMLRPLIHDTDASMRIKWPNDILHRGRKLCGILVQTEASQEPDSLGIVIGIGMNLRVAPILEGYLTVALKEINPDAVRTLDAVGMLHKLNGHLDGVLDLWRNKAFSDIAKAWLKRAYGRDRVVSVTVDGVKVSGDIVGLDEFGGLQVRAGDGQIYTVTGGDVEYGALKQ</sequence>
<dbReference type="CDD" id="cd16442">
    <property type="entry name" value="BPL"/>
    <property type="match status" value="1"/>
</dbReference>
<reference evidence="9" key="1">
    <citation type="submission" date="2011-03" db="EMBL/GenBank/DDBJ databases">
        <title>Draft genome sequence of Brevundimonas diminuta.</title>
        <authorList>
            <person name="Brown P.J.B."/>
            <person name="Buechlein A."/>
            <person name="Hemmerich C."/>
            <person name="Brun Y.V."/>
        </authorList>
    </citation>
    <scope>NUCLEOTIDE SEQUENCE [LARGE SCALE GENOMIC DNA]</scope>
    <source>
        <strain evidence="9">C19</strain>
    </source>
</reference>
<dbReference type="PANTHER" id="PTHR12835">
    <property type="entry name" value="BIOTIN PROTEIN LIGASE"/>
    <property type="match status" value="1"/>
</dbReference>
<keyword evidence="3" id="KW-0067">ATP-binding</keyword>
<proteinExistence type="predicted"/>